<keyword evidence="1" id="KW-0732">Signal</keyword>
<gene>
    <name evidence="2" type="ORF">BG011_004391</name>
</gene>
<evidence type="ECO:0000313" key="3">
    <source>
        <dbReference type="Proteomes" id="UP000726737"/>
    </source>
</evidence>
<proteinExistence type="predicted"/>
<dbReference type="AlphaFoldDB" id="A0A9P6QCX1"/>
<dbReference type="Proteomes" id="UP000726737">
    <property type="component" value="Unassembled WGS sequence"/>
</dbReference>
<sequence>MKTATFFAFFLAMFAMFCSASAVVASSAETALEKRAPKAQAAFDATIDLLVKQHSQIVVKAFADVCTDADVSSAIKTDLRVQISGLVNIDFGLGTKLSSALHASIKAAVKAEVNAQIKTEFSANLKANLSAIIVKVCPKKDAACIKLQAKKIVKEAAKLTVKASANISAKVQAKLQAKIKAAVDLQIKKFSVNLLLIKLNVTGDVNVSKQVGIKFKATADVCAKACASIEAKEVIQIRAICSA</sequence>
<evidence type="ECO:0000256" key="1">
    <source>
        <dbReference type="SAM" id="SignalP"/>
    </source>
</evidence>
<name>A0A9P6QCX1_9FUNG</name>
<dbReference type="OrthoDB" id="2420389at2759"/>
<reference evidence="2" key="1">
    <citation type="journal article" date="2020" name="Fungal Divers.">
        <title>Resolving the Mortierellaceae phylogeny through synthesis of multi-gene phylogenetics and phylogenomics.</title>
        <authorList>
            <person name="Vandepol N."/>
            <person name="Liber J."/>
            <person name="Desiro A."/>
            <person name="Na H."/>
            <person name="Kennedy M."/>
            <person name="Barry K."/>
            <person name="Grigoriev I.V."/>
            <person name="Miller A.N."/>
            <person name="O'Donnell K."/>
            <person name="Stajich J.E."/>
            <person name="Bonito G."/>
        </authorList>
    </citation>
    <scope>NUCLEOTIDE SEQUENCE</scope>
    <source>
        <strain evidence="2">KOD948</strain>
    </source>
</reference>
<organism evidence="2 3">
    <name type="scientific">Mortierella polycephala</name>
    <dbReference type="NCBI Taxonomy" id="41804"/>
    <lineage>
        <taxon>Eukaryota</taxon>
        <taxon>Fungi</taxon>
        <taxon>Fungi incertae sedis</taxon>
        <taxon>Mucoromycota</taxon>
        <taxon>Mortierellomycotina</taxon>
        <taxon>Mortierellomycetes</taxon>
        <taxon>Mortierellales</taxon>
        <taxon>Mortierellaceae</taxon>
        <taxon>Mortierella</taxon>
    </lineage>
</organism>
<dbReference type="EMBL" id="JAAAJA010000029">
    <property type="protein sequence ID" value="KAG0265600.1"/>
    <property type="molecule type" value="Genomic_DNA"/>
</dbReference>
<comment type="caution">
    <text evidence="2">The sequence shown here is derived from an EMBL/GenBank/DDBJ whole genome shotgun (WGS) entry which is preliminary data.</text>
</comment>
<evidence type="ECO:0000313" key="2">
    <source>
        <dbReference type="EMBL" id="KAG0265600.1"/>
    </source>
</evidence>
<feature type="chain" id="PRO_5040497728" evidence="1">
    <location>
        <begin position="21"/>
        <end position="243"/>
    </location>
</feature>
<keyword evidence="3" id="KW-1185">Reference proteome</keyword>
<feature type="signal peptide" evidence="1">
    <location>
        <begin position="1"/>
        <end position="20"/>
    </location>
</feature>
<protein>
    <submittedName>
        <fullName evidence="2">Uncharacterized protein</fullName>
    </submittedName>
</protein>
<accession>A0A9P6QCX1</accession>